<dbReference type="STRING" id="1802407.A3I40_04130"/>
<evidence type="ECO:0008006" key="4">
    <source>
        <dbReference type="Google" id="ProtNLM"/>
    </source>
</evidence>
<feature type="transmembrane region" description="Helical" evidence="1">
    <location>
        <begin position="102"/>
        <end position="123"/>
    </location>
</feature>
<keyword evidence="1" id="KW-0472">Membrane</keyword>
<feature type="transmembrane region" description="Helical" evidence="1">
    <location>
        <begin position="35"/>
        <end position="59"/>
    </location>
</feature>
<dbReference type="Proteomes" id="UP000178723">
    <property type="component" value="Unassembled WGS sequence"/>
</dbReference>
<comment type="caution">
    <text evidence="2">The sequence shown here is derived from an EMBL/GenBank/DDBJ whole genome shotgun (WGS) entry which is preliminary data.</text>
</comment>
<evidence type="ECO:0000313" key="3">
    <source>
        <dbReference type="Proteomes" id="UP000178723"/>
    </source>
</evidence>
<protein>
    <recommendedName>
        <fullName evidence="4">Rod shape-determining protein MreD</fullName>
    </recommendedName>
</protein>
<evidence type="ECO:0000313" key="2">
    <source>
        <dbReference type="EMBL" id="OGL86889.1"/>
    </source>
</evidence>
<accession>A0A1F7V8Q7</accession>
<proteinExistence type="predicted"/>
<dbReference type="EMBL" id="MGEP01000040">
    <property type="protein sequence ID" value="OGL86889.1"/>
    <property type="molecule type" value="Genomic_DNA"/>
</dbReference>
<reference evidence="2 3" key="1">
    <citation type="journal article" date="2016" name="Nat. Commun.">
        <title>Thousands of microbial genomes shed light on interconnected biogeochemical processes in an aquifer system.</title>
        <authorList>
            <person name="Anantharaman K."/>
            <person name="Brown C.T."/>
            <person name="Hug L.A."/>
            <person name="Sharon I."/>
            <person name="Castelle C.J."/>
            <person name="Probst A.J."/>
            <person name="Thomas B.C."/>
            <person name="Singh A."/>
            <person name="Wilkins M.J."/>
            <person name="Karaoz U."/>
            <person name="Brodie E.L."/>
            <person name="Williams K.H."/>
            <person name="Hubbard S.S."/>
            <person name="Banfield J.F."/>
        </authorList>
    </citation>
    <scope>NUCLEOTIDE SEQUENCE [LARGE SCALE GENOMIC DNA]</scope>
</reference>
<evidence type="ECO:0000256" key="1">
    <source>
        <dbReference type="SAM" id="Phobius"/>
    </source>
</evidence>
<dbReference type="AlphaFoldDB" id="A0A1F7V8Q7"/>
<keyword evidence="1" id="KW-0812">Transmembrane</keyword>
<feature type="transmembrane region" description="Helical" evidence="1">
    <location>
        <begin position="66"/>
        <end position="90"/>
    </location>
</feature>
<organism evidence="2 3">
    <name type="scientific">Candidatus Uhrbacteria bacterium RIFCSPLOWO2_02_FULL_48_12</name>
    <dbReference type="NCBI Taxonomy" id="1802407"/>
    <lineage>
        <taxon>Bacteria</taxon>
        <taxon>Candidatus Uhriibacteriota</taxon>
    </lineage>
</organism>
<gene>
    <name evidence="2" type="ORF">A3I40_04130</name>
</gene>
<feature type="transmembrane region" description="Helical" evidence="1">
    <location>
        <begin position="135"/>
        <end position="158"/>
    </location>
</feature>
<keyword evidence="1" id="KW-1133">Transmembrane helix</keyword>
<name>A0A1F7V8Q7_9BACT</name>
<sequence length="168" mass="18986">MTKHWTIFLIILLFMEPMADTVMPALLPEILRGTSLFPAFVIIMFLFLPQPWIPIVIMVGAMWRDIILLAHLAPTFLGAGLALVILVLLKQFLTNRSLMTDGLTVLLAYGGYVLGEALSLWLAKLLGLSDEPQRLFMVGALAANFVFIIVFILIWRLYHPDEVSHNFY</sequence>